<organism evidence="2">
    <name type="scientific">viral metagenome</name>
    <dbReference type="NCBI Taxonomy" id="1070528"/>
    <lineage>
        <taxon>unclassified sequences</taxon>
        <taxon>metagenomes</taxon>
        <taxon>organismal metagenomes</taxon>
    </lineage>
</organism>
<proteinExistence type="predicted"/>
<evidence type="ECO:0000256" key="1">
    <source>
        <dbReference type="SAM" id="Phobius"/>
    </source>
</evidence>
<dbReference type="EMBL" id="MN739529">
    <property type="protein sequence ID" value="QHT10793.1"/>
    <property type="molecule type" value="Genomic_DNA"/>
</dbReference>
<keyword evidence="1" id="KW-0812">Transmembrane</keyword>
<reference evidence="2" key="1">
    <citation type="journal article" date="2020" name="Nature">
        <title>Giant virus diversity and host interactions through global metagenomics.</title>
        <authorList>
            <person name="Schulz F."/>
            <person name="Roux S."/>
            <person name="Paez-Espino D."/>
            <person name="Jungbluth S."/>
            <person name="Walsh D.A."/>
            <person name="Denef V.J."/>
            <person name="McMahon K.D."/>
            <person name="Konstantinidis K.T."/>
            <person name="Eloe-Fadrosh E.A."/>
            <person name="Kyrpides N.C."/>
            <person name="Woyke T."/>
        </authorList>
    </citation>
    <scope>NUCLEOTIDE SEQUENCE</scope>
    <source>
        <strain evidence="2">GVMAG-M-3300023174-107</strain>
    </source>
</reference>
<keyword evidence="1" id="KW-0472">Membrane</keyword>
<feature type="transmembrane region" description="Helical" evidence="1">
    <location>
        <begin position="46"/>
        <end position="73"/>
    </location>
</feature>
<accession>A0A6C0D2W3</accession>
<keyword evidence="1" id="KW-1133">Transmembrane helix</keyword>
<protein>
    <submittedName>
        <fullName evidence="2">Uncharacterized protein</fullName>
    </submittedName>
</protein>
<sequence length="77" mass="8852">MYRIPHKIISVYSEWLPPFLVYSVFSSYITGLNVKSSGPNETFEHLISYTTLGLAFGFLYPVSYPLCTGYTLYKKLK</sequence>
<feature type="transmembrane region" description="Helical" evidence="1">
    <location>
        <begin position="12"/>
        <end position="34"/>
    </location>
</feature>
<evidence type="ECO:0000313" key="2">
    <source>
        <dbReference type="EMBL" id="QHT10793.1"/>
    </source>
</evidence>
<dbReference type="AlphaFoldDB" id="A0A6C0D2W3"/>
<name>A0A6C0D2W3_9ZZZZ</name>